<dbReference type="OrthoDB" id="5953249at2759"/>
<dbReference type="Proteomes" id="UP000053593">
    <property type="component" value="Unassembled WGS sequence"/>
</dbReference>
<organism evidence="1 2">
    <name type="scientific">Collybiopsis luxurians FD-317 M1</name>
    <dbReference type="NCBI Taxonomy" id="944289"/>
    <lineage>
        <taxon>Eukaryota</taxon>
        <taxon>Fungi</taxon>
        <taxon>Dikarya</taxon>
        <taxon>Basidiomycota</taxon>
        <taxon>Agaricomycotina</taxon>
        <taxon>Agaricomycetes</taxon>
        <taxon>Agaricomycetidae</taxon>
        <taxon>Agaricales</taxon>
        <taxon>Marasmiineae</taxon>
        <taxon>Omphalotaceae</taxon>
        <taxon>Collybiopsis</taxon>
        <taxon>Collybiopsis luxurians</taxon>
    </lineage>
</organism>
<dbReference type="AlphaFoldDB" id="A0A0D0CMF4"/>
<dbReference type="EMBL" id="KN834798">
    <property type="protein sequence ID" value="KIK56393.1"/>
    <property type="molecule type" value="Genomic_DNA"/>
</dbReference>
<sequence>MDMPFVTGFWRYTDIFFQWPSVCNEEDRDVLKAISAHDALVNEQHPLHIDGVEGVQLYIGKLKSNDKNRSLFSSKQVEYIRYWLHAMVLTKDLLPLPYSNCLLREEDLLSVLPRNYRTGEGLKSVHQKNPLRVRQAGT</sequence>
<evidence type="ECO:0000313" key="2">
    <source>
        <dbReference type="Proteomes" id="UP000053593"/>
    </source>
</evidence>
<dbReference type="HOGENOM" id="CLU_1855492_0_0_1"/>
<protein>
    <submittedName>
        <fullName evidence="1">Uncharacterized protein</fullName>
    </submittedName>
</protein>
<gene>
    <name evidence="1" type="ORF">GYMLUDRAFT_47164</name>
</gene>
<evidence type="ECO:0000313" key="1">
    <source>
        <dbReference type="EMBL" id="KIK56393.1"/>
    </source>
</evidence>
<proteinExistence type="predicted"/>
<name>A0A0D0CMF4_9AGAR</name>
<reference evidence="1 2" key="1">
    <citation type="submission" date="2014-04" db="EMBL/GenBank/DDBJ databases">
        <title>Evolutionary Origins and Diversification of the Mycorrhizal Mutualists.</title>
        <authorList>
            <consortium name="DOE Joint Genome Institute"/>
            <consortium name="Mycorrhizal Genomics Consortium"/>
            <person name="Kohler A."/>
            <person name="Kuo A."/>
            <person name="Nagy L.G."/>
            <person name="Floudas D."/>
            <person name="Copeland A."/>
            <person name="Barry K.W."/>
            <person name="Cichocki N."/>
            <person name="Veneault-Fourrey C."/>
            <person name="LaButti K."/>
            <person name="Lindquist E.A."/>
            <person name="Lipzen A."/>
            <person name="Lundell T."/>
            <person name="Morin E."/>
            <person name="Murat C."/>
            <person name="Riley R."/>
            <person name="Ohm R."/>
            <person name="Sun H."/>
            <person name="Tunlid A."/>
            <person name="Henrissat B."/>
            <person name="Grigoriev I.V."/>
            <person name="Hibbett D.S."/>
            <person name="Martin F."/>
        </authorList>
    </citation>
    <scope>NUCLEOTIDE SEQUENCE [LARGE SCALE GENOMIC DNA]</scope>
    <source>
        <strain evidence="1 2">FD-317 M1</strain>
    </source>
</reference>
<keyword evidence="2" id="KW-1185">Reference proteome</keyword>
<accession>A0A0D0CMF4</accession>